<keyword evidence="2" id="KW-1185">Reference proteome</keyword>
<dbReference type="AlphaFoldDB" id="A0A9Q1F1K1"/>
<name>A0A9Q1F1K1_SYNKA</name>
<organism evidence="1 2">
    <name type="scientific">Synaphobranchus kaupii</name>
    <name type="common">Kaup's arrowtooth eel</name>
    <dbReference type="NCBI Taxonomy" id="118154"/>
    <lineage>
        <taxon>Eukaryota</taxon>
        <taxon>Metazoa</taxon>
        <taxon>Chordata</taxon>
        <taxon>Craniata</taxon>
        <taxon>Vertebrata</taxon>
        <taxon>Euteleostomi</taxon>
        <taxon>Actinopterygii</taxon>
        <taxon>Neopterygii</taxon>
        <taxon>Teleostei</taxon>
        <taxon>Anguilliformes</taxon>
        <taxon>Synaphobranchidae</taxon>
        <taxon>Synaphobranchus</taxon>
    </lineage>
</organism>
<proteinExistence type="predicted"/>
<evidence type="ECO:0000313" key="1">
    <source>
        <dbReference type="EMBL" id="KAJ8349070.1"/>
    </source>
</evidence>
<comment type="caution">
    <text evidence="1">The sequence shown here is derived from an EMBL/GenBank/DDBJ whole genome shotgun (WGS) entry which is preliminary data.</text>
</comment>
<dbReference type="EMBL" id="JAINUF010000010">
    <property type="protein sequence ID" value="KAJ8349070.1"/>
    <property type="molecule type" value="Genomic_DNA"/>
</dbReference>
<reference evidence="1" key="1">
    <citation type="journal article" date="2023" name="Science">
        <title>Genome structures resolve the early diversification of teleost fishes.</title>
        <authorList>
            <person name="Parey E."/>
            <person name="Louis A."/>
            <person name="Montfort J."/>
            <person name="Bouchez O."/>
            <person name="Roques C."/>
            <person name="Iampietro C."/>
            <person name="Lluch J."/>
            <person name="Castinel A."/>
            <person name="Donnadieu C."/>
            <person name="Desvignes T."/>
            <person name="Floi Bucao C."/>
            <person name="Jouanno E."/>
            <person name="Wen M."/>
            <person name="Mejri S."/>
            <person name="Dirks R."/>
            <person name="Jansen H."/>
            <person name="Henkel C."/>
            <person name="Chen W.J."/>
            <person name="Zahm M."/>
            <person name="Cabau C."/>
            <person name="Klopp C."/>
            <person name="Thompson A.W."/>
            <person name="Robinson-Rechavi M."/>
            <person name="Braasch I."/>
            <person name="Lecointre G."/>
            <person name="Bobe J."/>
            <person name="Postlethwait J.H."/>
            <person name="Berthelot C."/>
            <person name="Roest Crollius H."/>
            <person name="Guiguen Y."/>
        </authorList>
    </citation>
    <scope>NUCLEOTIDE SEQUENCE</scope>
    <source>
        <strain evidence="1">WJC10195</strain>
    </source>
</reference>
<protein>
    <submittedName>
        <fullName evidence="1">Uncharacterized protein</fullName>
    </submittedName>
</protein>
<dbReference type="Proteomes" id="UP001152622">
    <property type="component" value="Chromosome 10"/>
</dbReference>
<gene>
    <name evidence="1" type="ORF">SKAU_G00276590</name>
</gene>
<accession>A0A9Q1F1K1</accession>
<evidence type="ECO:0000313" key="2">
    <source>
        <dbReference type="Proteomes" id="UP001152622"/>
    </source>
</evidence>
<sequence length="77" mass="8169">MALLDGGIGVFPAAVRHVTLPAIIAVRGANSVCRILPFCPHGIMGKAQRRTGPYDRAVGDIPVIVLSVTLSLAVEWY</sequence>